<feature type="domain" description="Aminopeptidase P N-terminal" evidence="6">
    <location>
        <begin position="392"/>
        <end position="524"/>
    </location>
</feature>
<evidence type="ECO:0000313" key="7">
    <source>
        <dbReference type="EMBL" id="ORE23440.1"/>
    </source>
</evidence>
<dbReference type="InterPro" id="IPR029149">
    <property type="entry name" value="Creatin/AminoP/Spt16_N"/>
</dbReference>
<comment type="similarity">
    <text evidence="2">Belongs to the peptidase M24B family.</text>
</comment>
<dbReference type="EMBL" id="KV921258">
    <property type="protein sequence ID" value="ORE23440.1"/>
    <property type="molecule type" value="Genomic_DNA"/>
</dbReference>
<dbReference type="Gene3D" id="3.40.350.10">
    <property type="entry name" value="Creatinase/prolidase N-terminal domain"/>
    <property type="match status" value="1"/>
</dbReference>
<dbReference type="Pfam" id="PF05195">
    <property type="entry name" value="AMP_N"/>
    <property type="match status" value="1"/>
</dbReference>
<accession>A0A1X0SGK1</accession>
<dbReference type="InterPro" id="IPR000994">
    <property type="entry name" value="Pept_M24"/>
</dbReference>
<dbReference type="GO" id="GO:0006508">
    <property type="term" value="P:proteolysis"/>
    <property type="evidence" value="ECO:0007669"/>
    <property type="project" value="TreeGrafter"/>
</dbReference>
<name>A0A1X0SGK1_RHIZD</name>
<dbReference type="GO" id="GO:0030145">
    <property type="term" value="F:manganese ion binding"/>
    <property type="evidence" value="ECO:0007669"/>
    <property type="project" value="InterPro"/>
</dbReference>
<dbReference type="SUPFAM" id="SSF53092">
    <property type="entry name" value="Creatinase/prolidase N-terminal domain"/>
    <property type="match status" value="1"/>
</dbReference>
<sequence>MEQAFETLSENRTRHEEVLGLLKRSLSKYNNPKEASLAARAIALTFINLDDISEGDSDNYYKRIVPSLKNAIMDSEEVDVKVDCLHTLALITYISASDADTKITRDYIFDLIETEGAEFNVETLSTNDKDSFIAEAIKAYGILYAASFSKGLVDFDALWEELEKVMPMYEILLESSDKDIRMATGENIALIFETAHVFTATDEDEEEYDEDETVKPEYENMNELIRTLKDLSVESNKRKTKSDRAEQKSMFRDILKSVEENVRPEEELKIGSRIIVFRGWSKILVLNAIRRTLGHGLQHHLKTNSLLKQIFNYSTGISSHQDDEDESEEEEEVLIYSFTASAAIRSRIAVPYKRHYSVANVTIPATHKRSFGQPTYITHPNLMKKGQVTPGFTADEYEQRRSNLIKTLPEDSVVICLGYGTRYMTNNIFYPFHQNTDFWYLCGYNEPDAALILEKNKSKKGYKQTMFVLPKNAHAELWDGPRTGIEGAKEIFGADEAYENTKFIPYLKKVIGTYKHVFMDSPGNMPTLISDESTKNLIETGLKIQSILPLSKIVQELRMIKSPSEIEAMKQSGLISSKAFVEAMKWTKPGITEAQLWAKFDYEVRMRGSTMLAYVPVIAGGPNALSLHYVRNDMELKDNDLVLVDCGGEYNGYASDITRTWPVNGKFTEPQKELYQAVLNVNKACIKLCTEANSISLHGIHSQSVKLMKEELQKIGFNVTGWDLERVLYPHHVGHYLGLDVHDLHDLDRSRKLKQNMVITIEPGIYVPYDNKFPSKYHGIGIRIEDNVVIGKEEPYVLSSNTPKEIVDIEFCCNNH</sequence>
<keyword evidence="4" id="KW-0378">Hydrolase</keyword>
<dbReference type="Proteomes" id="UP000242381">
    <property type="component" value="Unassembled WGS sequence"/>
</dbReference>
<evidence type="ECO:0000259" key="6">
    <source>
        <dbReference type="SMART" id="SM01011"/>
    </source>
</evidence>
<protein>
    <recommendedName>
        <fullName evidence="6">Aminopeptidase P N-terminal domain-containing protein</fullName>
    </recommendedName>
</protein>
<dbReference type="InterPro" id="IPR052433">
    <property type="entry name" value="X-Pro_dipept-like"/>
</dbReference>
<dbReference type="InterPro" id="IPR007865">
    <property type="entry name" value="Aminopep_P_N"/>
</dbReference>
<gene>
    <name evidence="7" type="ORF">BCV71DRAFT_169844</name>
</gene>
<dbReference type="InterPro" id="IPR016024">
    <property type="entry name" value="ARM-type_fold"/>
</dbReference>
<reference evidence="7 8" key="1">
    <citation type="journal article" date="2016" name="Proc. Natl. Acad. Sci. U.S.A.">
        <title>Lipid metabolic changes in an early divergent fungus govern the establishment of a mutualistic symbiosis with endobacteria.</title>
        <authorList>
            <person name="Lastovetsky O.A."/>
            <person name="Gaspar M.L."/>
            <person name="Mondo S.J."/>
            <person name="LaButti K.M."/>
            <person name="Sandor L."/>
            <person name="Grigoriev I.V."/>
            <person name="Henry S.A."/>
            <person name="Pawlowska T.E."/>
        </authorList>
    </citation>
    <scope>NUCLEOTIDE SEQUENCE [LARGE SCALE GENOMIC DNA]</scope>
    <source>
        <strain evidence="7 8">ATCC 11559</strain>
    </source>
</reference>
<evidence type="ECO:0000256" key="3">
    <source>
        <dbReference type="ARBA" id="ARBA00022723"/>
    </source>
</evidence>
<dbReference type="CDD" id="cd01087">
    <property type="entry name" value="Prolidase"/>
    <property type="match status" value="1"/>
</dbReference>
<evidence type="ECO:0000313" key="8">
    <source>
        <dbReference type="Proteomes" id="UP000242381"/>
    </source>
</evidence>
<dbReference type="OMA" id="CTEANSI"/>
<dbReference type="InterPro" id="IPR007701">
    <property type="entry name" value="Interferon-rel_develop_reg_N"/>
</dbReference>
<keyword evidence="5" id="KW-0464">Manganese</keyword>
<comment type="cofactor">
    <cofactor evidence="1">
        <name>Mn(2+)</name>
        <dbReference type="ChEBI" id="CHEBI:29035"/>
    </cofactor>
</comment>
<keyword evidence="3" id="KW-0479">Metal-binding</keyword>
<dbReference type="SUPFAM" id="SSF48371">
    <property type="entry name" value="ARM repeat"/>
    <property type="match status" value="1"/>
</dbReference>
<evidence type="ECO:0000256" key="2">
    <source>
        <dbReference type="ARBA" id="ARBA00008766"/>
    </source>
</evidence>
<dbReference type="Pfam" id="PF00557">
    <property type="entry name" value="Peptidase_M24"/>
    <property type="match status" value="1"/>
</dbReference>
<proteinExistence type="inferred from homology"/>
<dbReference type="GO" id="GO:0005739">
    <property type="term" value="C:mitochondrion"/>
    <property type="evidence" value="ECO:0007669"/>
    <property type="project" value="TreeGrafter"/>
</dbReference>
<dbReference type="PANTHER" id="PTHR43226">
    <property type="entry name" value="XAA-PRO AMINOPEPTIDASE 3"/>
    <property type="match status" value="1"/>
</dbReference>
<dbReference type="Gene3D" id="3.90.230.10">
    <property type="entry name" value="Creatinase/methionine aminopeptidase superfamily"/>
    <property type="match status" value="1"/>
</dbReference>
<dbReference type="SMART" id="SM01011">
    <property type="entry name" value="AMP_N"/>
    <property type="match status" value="1"/>
</dbReference>
<evidence type="ECO:0000256" key="5">
    <source>
        <dbReference type="ARBA" id="ARBA00023211"/>
    </source>
</evidence>
<dbReference type="Pfam" id="PF05004">
    <property type="entry name" value="IFRD"/>
    <property type="match status" value="1"/>
</dbReference>
<dbReference type="SUPFAM" id="SSF55920">
    <property type="entry name" value="Creatinase/aminopeptidase"/>
    <property type="match status" value="1"/>
</dbReference>
<dbReference type="AlphaFoldDB" id="A0A1X0SGK1"/>
<dbReference type="PANTHER" id="PTHR43226:SF4">
    <property type="entry name" value="XAA-PRO AMINOPEPTIDASE 3"/>
    <property type="match status" value="1"/>
</dbReference>
<evidence type="ECO:0000256" key="1">
    <source>
        <dbReference type="ARBA" id="ARBA00001936"/>
    </source>
</evidence>
<dbReference type="VEuPathDB" id="FungiDB:BCV72DRAFT_249007"/>
<dbReference type="GO" id="GO:0070006">
    <property type="term" value="F:metalloaminopeptidase activity"/>
    <property type="evidence" value="ECO:0007669"/>
    <property type="project" value="InterPro"/>
</dbReference>
<organism evidence="7 8">
    <name type="scientific">Rhizopus microsporus</name>
    <dbReference type="NCBI Taxonomy" id="58291"/>
    <lineage>
        <taxon>Eukaryota</taxon>
        <taxon>Fungi</taxon>
        <taxon>Fungi incertae sedis</taxon>
        <taxon>Mucoromycota</taxon>
        <taxon>Mucoromycotina</taxon>
        <taxon>Mucoromycetes</taxon>
        <taxon>Mucorales</taxon>
        <taxon>Mucorineae</taxon>
        <taxon>Rhizopodaceae</taxon>
        <taxon>Rhizopus</taxon>
    </lineage>
</organism>
<dbReference type="InterPro" id="IPR036005">
    <property type="entry name" value="Creatinase/aminopeptidase-like"/>
</dbReference>
<evidence type="ECO:0000256" key="4">
    <source>
        <dbReference type="ARBA" id="ARBA00022801"/>
    </source>
</evidence>